<accession>A0ABR5C426</accession>
<organism evidence="3 4">
    <name type="scientific">Cryptococcus gattii EJB2</name>
    <dbReference type="NCBI Taxonomy" id="1296103"/>
    <lineage>
        <taxon>Eukaryota</taxon>
        <taxon>Fungi</taxon>
        <taxon>Dikarya</taxon>
        <taxon>Basidiomycota</taxon>
        <taxon>Agaricomycotina</taxon>
        <taxon>Tremellomycetes</taxon>
        <taxon>Tremellales</taxon>
        <taxon>Cryptococcaceae</taxon>
        <taxon>Cryptococcus</taxon>
        <taxon>Cryptococcus gattii species complex</taxon>
    </lineage>
</organism>
<keyword evidence="4" id="KW-1185">Reference proteome</keyword>
<evidence type="ECO:0000313" key="3">
    <source>
        <dbReference type="EMBL" id="KIR82610.1"/>
    </source>
</evidence>
<evidence type="ECO:0000259" key="2">
    <source>
        <dbReference type="SMART" id="SM01342"/>
    </source>
</evidence>
<sequence>MDSVKGLHAALSLYASDSARDRARALTLLPPLLANPANLAAFHAAAAAATPAWLALFHCLFRAVALEKAAVRRPHSRNAAAERLAHAVRLVRLVAEQAVHRIARKPLMALLAHMRHHLVASGRIFQPALLDYAKAIHTLLAYPPHRESIDRHTWLALICTSTIC</sequence>
<keyword evidence="1" id="KW-1133">Transmembrane helix</keyword>
<dbReference type="Proteomes" id="UP000054272">
    <property type="component" value="Unassembled WGS sequence"/>
</dbReference>
<feature type="domain" description="Telomere-length maintenance and DNA damage repair" evidence="2">
    <location>
        <begin position="1"/>
        <end position="156"/>
    </location>
</feature>
<dbReference type="EMBL" id="KN848558">
    <property type="protein sequence ID" value="KIR82610.1"/>
    <property type="molecule type" value="Genomic_DNA"/>
</dbReference>
<evidence type="ECO:0000256" key="1">
    <source>
        <dbReference type="SAM" id="Phobius"/>
    </source>
</evidence>
<dbReference type="GO" id="GO:0016301">
    <property type="term" value="F:kinase activity"/>
    <property type="evidence" value="ECO:0007669"/>
    <property type="project" value="UniProtKB-KW"/>
</dbReference>
<keyword evidence="1" id="KW-0472">Membrane</keyword>
<evidence type="ECO:0000313" key="4">
    <source>
        <dbReference type="Proteomes" id="UP000054272"/>
    </source>
</evidence>
<gene>
    <name evidence="3" type="ORF">I306_00287</name>
</gene>
<keyword evidence="3" id="KW-0418">Kinase</keyword>
<keyword evidence="1" id="KW-0812">Transmembrane</keyword>
<name>A0ABR5C426_9TREE</name>
<proteinExistence type="predicted"/>
<reference evidence="3 4" key="1">
    <citation type="submission" date="2015-01" db="EMBL/GenBank/DDBJ databases">
        <title>The Genome Sequence of Cryptococcus gattii EJB2.</title>
        <authorList>
            <consortium name="The Broad Institute Genomics Platform"/>
            <person name="Cuomo C."/>
            <person name="Litvintseva A."/>
            <person name="Chen Y."/>
            <person name="Heitman J."/>
            <person name="Sun S."/>
            <person name="Springer D."/>
            <person name="Dromer F."/>
            <person name="Young S."/>
            <person name="Zeng Q."/>
            <person name="Gargeya S."/>
            <person name="Abouelleil A."/>
            <person name="Alvarado L."/>
            <person name="Chapman S.B."/>
            <person name="Gainer-Dewar J."/>
            <person name="Goldberg J."/>
            <person name="Griggs A."/>
            <person name="Gujja S."/>
            <person name="Hansen M."/>
            <person name="Howarth C."/>
            <person name="Imamovic A."/>
            <person name="Larimer J."/>
            <person name="Murphy C."/>
            <person name="Naylor J."/>
            <person name="Pearson M."/>
            <person name="Priest M."/>
            <person name="Roberts A."/>
            <person name="Saif S."/>
            <person name="Shea T."/>
            <person name="Sykes S."/>
            <person name="Wortman J."/>
            <person name="Nusbaum C."/>
            <person name="Birren B."/>
        </authorList>
    </citation>
    <scope>NUCLEOTIDE SEQUENCE [LARGE SCALE GENOMIC DNA]</scope>
    <source>
        <strain evidence="3 4">EJB2</strain>
    </source>
</reference>
<dbReference type="SMART" id="SM01342">
    <property type="entry name" value="TAN"/>
    <property type="match status" value="1"/>
</dbReference>
<keyword evidence="3" id="KW-0808">Transferase</keyword>
<dbReference type="Pfam" id="PF11640">
    <property type="entry name" value="TAN"/>
    <property type="match status" value="1"/>
</dbReference>
<protein>
    <submittedName>
        <fullName evidence="3">Serine/threonine-protein kinase TEL1</fullName>
    </submittedName>
</protein>
<feature type="transmembrane region" description="Helical" evidence="1">
    <location>
        <begin position="40"/>
        <end position="65"/>
    </location>
</feature>
<dbReference type="InterPro" id="IPR021668">
    <property type="entry name" value="TAN"/>
</dbReference>